<dbReference type="EMBL" id="ML180318">
    <property type="protein sequence ID" value="THU77877.1"/>
    <property type="molecule type" value="Genomic_DNA"/>
</dbReference>
<feature type="region of interest" description="Disordered" evidence="1">
    <location>
        <begin position="1"/>
        <end position="42"/>
    </location>
</feature>
<keyword evidence="4" id="KW-1185">Reference proteome</keyword>
<protein>
    <submittedName>
        <fullName evidence="3">Uncharacterized protein</fullName>
    </submittedName>
</protein>
<proteinExistence type="predicted"/>
<dbReference type="Proteomes" id="UP000297245">
    <property type="component" value="Unassembled WGS sequence"/>
</dbReference>
<accession>A0A4S8M0B7</accession>
<evidence type="ECO:0000256" key="1">
    <source>
        <dbReference type="SAM" id="MobiDB-lite"/>
    </source>
</evidence>
<gene>
    <name evidence="2" type="ORF">K435DRAFT_846013</name>
    <name evidence="3" type="ORF">K435DRAFT_966440</name>
</gene>
<evidence type="ECO:0000313" key="2">
    <source>
        <dbReference type="EMBL" id="THU77877.1"/>
    </source>
</evidence>
<reference evidence="3 4" key="1">
    <citation type="journal article" date="2019" name="Nat. Ecol. Evol.">
        <title>Megaphylogeny resolves global patterns of mushroom evolution.</title>
        <authorList>
            <person name="Varga T."/>
            <person name="Krizsan K."/>
            <person name="Foldi C."/>
            <person name="Dima B."/>
            <person name="Sanchez-Garcia M."/>
            <person name="Sanchez-Ramirez S."/>
            <person name="Szollosi G.J."/>
            <person name="Szarkandi J.G."/>
            <person name="Papp V."/>
            <person name="Albert L."/>
            <person name="Andreopoulos W."/>
            <person name="Angelini C."/>
            <person name="Antonin V."/>
            <person name="Barry K.W."/>
            <person name="Bougher N.L."/>
            <person name="Buchanan P."/>
            <person name="Buyck B."/>
            <person name="Bense V."/>
            <person name="Catcheside P."/>
            <person name="Chovatia M."/>
            <person name="Cooper J."/>
            <person name="Damon W."/>
            <person name="Desjardin D."/>
            <person name="Finy P."/>
            <person name="Geml J."/>
            <person name="Haridas S."/>
            <person name="Hughes K."/>
            <person name="Justo A."/>
            <person name="Karasinski D."/>
            <person name="Kautmanova I."/>
            <person name="Kiss B."/>
            <person name="Kocsube S."/>
            <person name="Kotiranta H."/>
            <person name="LaButti K.M."/>
            <person name="Lechner B.E."/>
            <person name="Liimatainen K."/>
            <person name="Lipzen A."/>
            <person name="Lukacs Z."/>
            <person name="Mihaltcheva S."/>
            <person name="Morgado L.N."/>
            <person name="Niskanen T."/>
            <person name="Noordeloos M.E."/>
            <person name="Ohm R.A."/>
            <person name="Ortiz-Santana B."/>
            <person name="Ovrebo C."/>
            <person name="Racz N."/>
            <person name="Riley R."/>
            <person name="Savchenko A."/>
            <person name="Shiryaev A."/>
            <person name="Soop K."/>
            <person name="Spirin V."/>
            <person name="Szebenyi C."/>
            <person name="Tomsovsky M."/>
            <person name="Tulloss R.E."/>
            <person name="Uehling J."/>
            <person name="Grigoriev I.V."/>
            <person name="Vagvolgyi C."/>
            <person name="Papp T."/>
            <person name="Martin F.M."/>
            <person name="Miettinen O."/>
            <person name="Hibbett D.S."/>
            <person name="Nagy L.G."/>
        </authorList>
    </citation>
    <scope>NUCLEOTIDE SEQUENCE [LARGE SCALE GENOMIC DNA]</scope>
    <source>
        <strain evidence="3 4">CBS 962.96</strain>
    </source>
</reference>
<dbReference type="EMBL" id="ML179199">
    <property type="protein sequence ID" value="THU95479.1"/>
    <property type="molecule type" value="Genomic_DNA"/>
</dbReference>
<evidence type="ECO:0000313" key="4">
    <source>
        <dbReference type="Proteomes" id="UP000297245"/>
    </source>
</evidence>
<sequence length="165" mass="18618">MSPASSSKSVQTDASSPVLQDFQPGVQHHNTLSASQFPPPPPQQGEYSFGIIIPYEKYWTYADDKDPLPPADQEHLFARVQKLAVLDRQAQRKLRKLTKDIWGGVVVDLCQTTEKGGNYFPLRVLAFCSSYAKNRQVTEEVLKKVDIAKNRLGLQDSVPAWYKRI</sequence>
<dbReference type="AlphaFoldDB" id="A0A4S8M0B7"/>
<evidence type="ECO:0000313" key="3">
    <source>
        <dbReference type="EMBL" id="THU95479.1"/>
    </source>
</evidence>
<organism evidence="3 4">
    <name type="scientific">Dendrothele bispora (strain CBS 962.96)</name>
    <dbReference type="NCBI Taxonomy" id="1314807"/>
    <lineage>
        <taxon>Eukaryota</taxon>
        <taxon>Fungi</taxon>
        <taxon>Dikarya</taxon>
        <taxon>Basidiomycota</taxon>
        <taxon>Agaricomycotina</taxon>
        <taxon>Agaricomycetes</taxon>
        <taxon>Agaricomycetidae</taxon>
        <taxon>Agaricales</taxon>
        <taxon>Agaricales incertae sedis</taxon>
        <taxon>Dendrothele</taxon>
    </lineage>
</organism>
<name>A0A4S8M0B7_DENBC</name>
<feature type="compositionally biased region" description="Polar residues" evidence="1">
    <location>
        <begin position="1"/>
        <end position="18"/>
    </location>
</feature>